<reference evidence="2" key="1">
    <citation type="journal article" date="2019" name="Int. J. Syst. Evol. Microbiol.">
        <title>The Global Catalogue of Microorganisms (GCM) 10K type strain sequencing project: providing services to taxonomists for standard genome sequencing and annotation.</title>
        <authorList>
            <consortium name="The Broad Institute Genomics Platform"/>
            <consortium name="The Broad Institute Genome Sequencing Center for Infectious Disease"/>
            <person name="Wu L."/>
            <person name="Ma J."/>
        </authorList>
    </citation>
    <scope>NUCLEOTIDE SEQUENCE [LARGE SCALE GENOMIC DNA]</scope>
    <source>
        <strain evidence="2">CCUG 55250</strain>
    </source>
</reference>
<keyword evidence="2" id="KW-1185">Reference proteome</keyword>
<dbReference type="Pfam" id="PF01527">
    <property type="entry name" value="HTH_Tnp_1"/>
    <property type="match status" value="1"/>
</dbReference>
<dbReference type="SUPFAM" id="SSF46689">
    <property type="entry name" value="Homeodomain-like"/>
    <property type="match status" value="1"/>
</dbReference>
<protein>
    <submittedName>
        <fullName evidence="1">Transposase</fullName>
    </submittedName>
</protein>
<comment type="caution">
    <text evidence="1">The sequence shown here is derived from an EMBL/GenBank/DDBJ whole genome shotgun (WGS) entry which is preliminary data.</text>
</comment>
<gene>
    <name evidence="1" type="ORF">ACFPMF_16115</name>
</gene>
<dbReference type="InterPro" id="IPR009057">
    <property type="entry name" value="Homeodomain-like_sf"/>
</dbReference>
<sequence>MKKNTFSEAKIVEILSLAGKSKSIDEICREHNISSATFYNWRQKYGSMDTDELRKLKALEAENARLKKMYAELSIDHQILKEGYELIKKL</sequence>
<dbReference type="EMBL" id="JBHSMA010000004">
    <property type="protein sequence ID" value="MFC5410847.1"/>
    <property type="molecule type" value="Genomic_DNA"/>
</dbReference>
<dbReference type="RefSeq" id="WP_379846961.1">
    <property type="nucleotide sequence ID" value="NZ_JBHSMA010000004.1"/>
</dbReference>
<dbReference type="InterPro" id="IPR002514">
    <property type="entry name" value="Transposase_8"/>
</dbReference>
<dbReference type="InterPro" id="IPR052546">
    <property type="entry name" value="Transposase_8_domain"/>
</dbReference>
<dbReference type="PANTHER" id="PTHR33609">
    <property type="entry name" value="LOW CALCIUM RESPONSE LOCUS PROTEIN S"/>
    <property type="match status" value="1"/>
</dbReference>
<dbReference type="Proteomes" id="UP001596106">
    <property type="component" value="Unassembled WGS sequence"/>
</dbReference>
<dbReference type="Gene3D" id="1.10.10.60">
    <property type="entry name" value="Homeodomain-like"/>
    <property type="match status" value="1"/>
</dbReference>
<proteinExistence type="predicted"/>
<name>A0ABW0IFE7_9BACT</name>
<evidence type="ECO:0000313" key="1">
    <source>
        <dbReference type="EMBL" id="MFC5410847.1"/>
    </source>
</evidence>
<organism evidence="1 2">
    <name type="scientific">Larkinella bovis</name>
    <dbReference type="NCBI Taxonomy" id="683041"/>
    <lineage>
        <taxon>Bacteria</taxon>
        <taxon>Pseudomonadati</taxon>
        <taxon>Bacteroidota</taxon>
        <taxon>Cytophagia</taxon>
        <taxon>Cytophagales</taxon>
        <taxon>Spirosomataceae</taxon>
        <taxon>Larkinella</taxon>
    </lineage>
</organism>
<accession>A0ABW0IFE7</accession>
<dbReference type="PANTHER" id="PTHR33609:SF1">
    <property type="entry name" value="TRANSPOSASE"/>
    <property type="match status" value="1"/>
</dbReference>
<evidence type="ECO:0000313" key="2">
    <source>
        <dbReference type="Proteomes" id="UP001596106"/>
    </source>
</evidence>